<dbReference type="SUPFAM" id="SSF56112">
    <property type="entry name" value="Protein kinase-like (PK-like)"/>
    <property type="match status" value="1"/>
</dbReference>
<dbReference type="RefSeq" id="XP_056522150.1">
    <property type="nucleotide sequence ID" value="XM_056665200.1"/>
</dbReference>
<dbReference type="OrthoDB" id="2906425at2759"/>
<dbReference type="GO" id="GO:0005739">
    <property type="term" value="C:mitochondrion"/>
    <property type="evidence" value="ECO:0007669"/>
    <property type="project" value="UniProtKB-SubCell"/>
</dbReference>
<comment type="subcellular location">
    <subcellularLocation>
        <location evidence="1">Mitochondrion</location>
    </subcellularLocation>
</comment>
<evidence type="ECO:0000256" key="1">
    <source>
        <dbReference type="ARBA" id="ARBA00004173"/>
    </source>
</evidence>
<dbReference type="AlphaFoldDB" id="A0A9W9H0I8"/>
<evidence type="ECO:0000313" key="8">
    <source>
        <dbReference type="Proteomes" id="UP001149079"/>
    </source>
</evidence>
<accession>A0A9W9H0I8</accession>
<keyword evidence="5" id="KW-0496">Mitochondrion</keyword>
<evidence type="ECO:0000256" key="4">
    <source>
        <dbReference type="ARBA" id="ARBA00022946"/>
    </source>
</evidence>
<evidence type="ECO:0000256" key="3">
    <source>
        <dbReference type="ARBA" id="ARBA00016197"/>
    </source>
</evidence>
<dbReference type="InterPro" id="IPR011009">
    <property type="entry name" value="Kinase-like_dom_sf"/>
</dbReference>
<sequence>MSLLSARLALDDVLSWLCEMLSLIRKFSKSCYGQLETPLSITCRGMPVTREDLFAYTNGHFLVDEEHQFSRRYVRFDLDALCSTAALVGGDSSRVTAIDKMEGGFSKAFLIKRANGTDVIAKIPCRIAGPSSLTTAGEVGVLEYVKRHTAIPVPRVLSWSSDRSNPVGAEYIVMEKAPGIPLFQLQLIKNLTKLEAQLATIKFPFYGGLYLRTDTSRSNRPLDGDIDPSQSFSIGPSCDRAYNTDMTLEFNQGPWNSVSDLGISIAERELFLISRGGQQSQSNYYRGTFEQQSQLLEVTMAVMKLLDANELLKKASQPTLWHTDLHMGNIFVKPDECSKIVSLIDFQSTTVLPAFLQAQWPIFLRPPQNYDYVRGIFQPQLPEDFDKLDEESRIIALREWSQVKLAKAYEVSTYLEDRVAHDAMSVPRVFRELFIRCGEVSEVGIVPLRACLIEICQNWANLGFSGECPYSFSQAELDEHERQFAEYQAWYEVRMLAEECLDTDAEGWIAPQLDINEKRRQNEELMALYIEKVAGERSAKEAKAMWPFFTET</sequence>
<evidence type="ECO:0000256" key="2">
    <source>
        <dbReference type="ARBA" id="ARBA00005543"/>
    </source>
</evidence>
<evidence type="ECO:0000256" key="6">
    <source>
        <dbReference type="ARBA" id="ARBA00031849"/>
    </source>
</evidence>
<organism evidence="7 8">
    <name type="scientific">Penicillium bovifimosum</name>
    <dbReference type="NCBI Taxonomy" id="126998"/>
    <lineage>
        <taxon>Eukaryota</taxon>
        <taxon>Fungi</taxon>
        <taxon>Dikarya</taxon>
        <taxon>Ascomycota</taxon>
        <taxon>Pezizomycotina</taxon>
        <taxon>Eurotiomycetes</taxon>
        <taxon>Eurotiomycetidae</taxon>
        <taxon>Eurotiales</taxon>
        <taxon>Aspergillaceae</taxon>
        <taxon>Penicillium</taxon>
    </lineage>
</organism>
<gene>
    <name evidence="7" type="ORF">N7515_004456</name>
</gene>
<dbReference type="PANTHER" id="PTHR36091">
    <property type="entry name" value="ALTERED INHERITANCE OF MITOCHONDRIA PROTEIN 9, MITOCHONDRIAL"/>
    <property type="match status" value="1"/>
</dbReference>
<protein>
    <recommendedName>
        <fullName evidence="3">Altered inheritance of mitochondria protein 9, mitochondrial</fullName>
    </recommendedName>
    <alternativeName>
        <fullName evidence="6">Found in mitochondrial proteome protein 29</fullName>
    </alternativeName>
</protein>
<dbReference type="EMBL" id="JAPQKL010000004">
    <property type="protein sequence ID" value="KAJ5135178.1"/>
    <property type="molecule type" value="Genomic_DNA"/>
</dbReference>
<proteinExistence type="inferred from homology"/>
<keyword evidence="4" id="KW-0809">Transit peptide</keyword>
<dbReference type="PANTHER" id="PTHR36091:SF1">
    <property type="entry name" value="ALTERED INHERITANCE OF MITOCHONDRIA PROTEIN 9, MITOCHONDRIAL"/>
    <property type="match status" value="1"/>
</dbReference>
<evidence type="ECO:0000313" key="7">
    <source>
        <dbReference type="EMBL" id="KAJ5135178.1"/>
    </source>
</evidence>
<reference evidence="7" key="2">
    <citation type="journal article" date="2023" name="IMA Fungus">
        <title>Comparative genomic study of the Penicillium genus elucidates a diverse pangenome and 15 lateral gene transfer events.</title>
        <authorList>
            <person name="Petersen C."/>
            <person name="Sorensen T."/>
            <person name="Nielsen M.R."/>
            <person name="Sondergaard T.E."/>
            <person name="Sorensen J.L."/>
            <person name="Fitzpatrick D.A."/>
            <person name="Frisvad J.C."/>
            <person name="Nielsen K.L."/>
        </authorList>
    </citation>
    <scope>NUCLEOTIDE SEQUENCE</scope>
    <source>
        <strain evidence="7">IBT 22155</strain>
    </source>
</reference>
<dbReference type="Proteomes" id="UP001149079">
    <property type="component" value="Unassembled WGS sequence"/>
</dbReference>
<evidence type="ECO:0000256" key="5">
    <source>
        <dbReference type="ARBA" id="ARBA00023128"/>
    </source>
</evidence>
<comment type="similarity">
    <text evidence="2">Belongs to the AIM9 family.</text>
</comment>
<dbReference type="Gene3D" id="3.90.1200.10">
    <property type="match status" value="1"/>
</dbReference>
<dbReference type="GeneID" id="81404370"/>
<name>A0A9W9H0I8_9EURO</name>
<dbReference type="InterPro" id="IPR051035">
    <property type="entry name" value="Mito_inheritance_9"/>
</dbReference>
<comment type="caution">
    <text evidence="7">The sequence shown here is derived from an EMBL/GenBank/DDBJ whole genome shotgun (WGS) entry which is preliminary data.</text>
</comment>
<reference evidence="7" key="1">
    <citation type="submission" date="2022-11" db="EMBL/GenBank/DDBJ databases">
        <authorList>
            <person name="Petersen C."/>
        </authorList>
    </citation>
    <scope>NUCLEOTIDE SEQUENCE</scope>
    <source>
        <strain evidence="7">IBT 22155</strain>
    </source>
</reference>
<keyword evidence="8" id="KW-1185">Reference proteome</keyword>